<protein>
    <submittedName>
        <fullName evidence="7">Branched-chain amino acid ABC transporter permease</fullName>
    </submittedName>
</protein>
<evidence type="ECO:0000256" key="1">
    <source>
        <dbReference type="ARBA" id="ARBA00004651"/>
    </source>
</evidence>
<dbReference type="PANTHER" id="PTHR30482">
    <property type="entry name" value="HIGH-AFFINITY BRANCHED-CHAIN AMINO ACID TRANSPORT SYSTEM PERMEASE"/>
    <property type="match status" value="1"/>
</dbReference>
<keyword evidence="3 6" id="KW-0812">Transmembrane</keyword>
<dbReference type="CDD" id="cd06581">
    <property type="entry name" value="TM_PBP1_LivM_like"/>
    <property type="match status" value="1"/>
</dbReference>
<name>A0ABN1VKK7_9MICO</name>
<feature type="transmembrane region" description="Helical" evidence="6">
    <location>
        <begin position="67"/>
        <end position="86"/>
    </location>
</feature>
<dbReference type="EMBL" id="BAAAKW010000017">
    <property type="protein sequence ID" value="GAA1212750.1"/>
    <property type="molecule type" value="Genomic_DNA"/>
</dbReference>
<feature type="transmembrane region" description="Helical" evidence="6">
    <location>
        <begin position="133"/>
        <end position="154"/>
    </location>
</feature>
<dbReference type="PANTHER" id="PTHR30482:SF10">
    <property type="entry name" value="HIGH-AFFINITY BRANCHED-CHAIN AMINO ACID TRANSPORT PROTEIN BRAE"/>
    <property type="match status" value="1"/>
</dbReference>
<feature type="transmembrane region" description="Helical" evidence="6">
    <location>
        <begin position="252"/>
        <end position="285"/>
    </location>
</feature>
<proteinExistence type="predicted"/>
<organism evidence="7 8">
    <name type="scientific">Rhodoglobus aureus</name>
    <dbReference type="NCBI Taxonomy" id="191497"/>
    <lineage>
        <taxon>Bacteria</taxon>
        <taxon>Bacillati</taxon>
        <taxon>Actinomycetota</taxon>
        <taxon>Actinomycetes</taxon>
        <taxon>Micrococcales</taxon>
        <taxon>Microbacteriaceae</taxon>
        <taxon>Rhodoglobus</taxon>
    </lineage>
</organism>
<evidence type="ECO:0000256" key="2">
    <source>
        <dbReference type="ARBA" id="ARBA00022475"/>
    </source>
</evidence>
<evidence type="ECO:0000256" key="6">
    <source>
        <dbReference type="SAM" id="Phobius"/>
    </source>
</evidence>
<dbReference type="InterPro" id="IPR001851">
    <property type="entry name" value="ABC_transp_permease"/>
</dbReference>
<feature type="transmembrane region" description="Helical" evidence="6">
    <location>
        <begin position="174"/>
        <end position="192"/>
    </location>
</feature>
<evidence type="ECO:0000256" key="3">
    <source>
        <dbReference type="ARBA" id="ARBA00022692"/>
    </source>
</evidence>
<keyword evidence="4 6" id="KW-1133">Transmembrane helix</keyword>
<feature type="transmembrane region" description="Helical" evidence="6">
    <location>
        <begin position="35"/>
        <end position="55"/>
    </location>
</feature>
<dbReference type="InterPro" id="IPR043428">
    <property type="entry name" value="LivM-like"/>
</dbReference>
<feature type="transmembrane region" description="Helical" evidence="6">
    <location>
        <begin position="223"/>
        <end position="246"/>
    </location>
</feature>
<keyword evidence="5 6" id="KW-0472">Membrane</keyword>
<dbReference type="RefSeq" id="WP_343923752.1">
    <property type="nucleotide sequence ID" value="NZ_BAAAKW010000017.1"/>
</dbReference>
<evidence type="ECO:0000313" key="7">
    <source>
        <dbReference type="EMBL" id="GAA1212750.1"/>
    </source>
</evidence>
<comment type="subcellular location">
    <subcellularLocation>
        <location evidence="1">Cell membrane</location>
        <topology evidence="1">Multi-pass membrane protein</topology>
    </subcellularLocation>
</comment>
<evidence type="ECO:0000256" key="4">
    <source>
        <dbReference type="ARBA" id="ARBA00022989"/>
    </source>
</evidence>
<keyword evidence="2" id="KW-1003">Cell membrane</keyword>
<dbReference type="Proteomes" id="UP001500943">
    <property type="component" value="Unassembled WGS sequence"/>
</dbReference>
<gene>
    <name evidence="7" type="ORF">GCM10009655_10030</name>
</gene>
<evidence type="ECO:0000256" key="5">
    <source>
        <dbReference type="ARBA" id="ARBA00023136"/>
    </source>
</evidence>
<accession>A0ABN1VKK7</accession>
<reference evidence="7 8" key="1">
    <citation type="journal article" date="2019" name="Int. J. Syst. Evol. Microbiol.">
        <title>The Global Catalogue of Microorganisms (GCM) 10K type strain sequencing project: providing services to taxonomists for standard genome sequencing and annotation.</title>
        <authorList>
            <consortium name="The Broad Institute Genomics Platform"/>
            <consortium name="The Broad Institute Genome Sequencing Center for Infectious Disease"/>
            <person name="Wu L."/>
            <person name="Ma J."/>
        </authorList>
    </citation>
    <scope>NUCLEOTIDE SEQUENCE [LARGE SCALE GENOMIC DNA]</scope>
    <source>
        <strain evidence="7 8">JCM 12762</strain>
    </source>
</reference>
<feature type="transmembrane region" description="Helical" evidence="6">
    <location>
        <begin position="106"/>
        <end position="126"/>
    </location>
</feature>
<sequence length="345" mass="36017">MTNSTRIRGLFETPVLLVAIVGLVALVALFGDPTITRVTVQALIAVVFVTGLSLFSGNSGVMSFGHVGFMAIGAYTTAYLTIPVNLKSSMFSDLPESLGFLATIHAPFPIAVLVGGLSAAALALVTAPIMARLGGLQAGIATLALLVIVFTVLNSWTDVTRGSSSMIGLPKATTIWWAAGIAALVIVIAWAYKKSRSGLQLQASREDYLAATASGIAVGRHRVFAWVLSSIPAGFAGALYAGYLTTFNSRTFFLSLTFSFIVMIVLGGYLSLSGAVIGALGVSVLQEILRRFQDGAFTGGNSLPAGIADLILAAVLLFVLVKAPLGLMGTRELRLFRKRSIGSAL</sequence>
<feature type="transmembrane region" description="Helical" evidence="6">
    <location>
        <begin position="306"/>
        <end position="325"/>
    </location>
</feature>
<comment type="caution">
    <text evidence="7">The sequence shown here is derived from an EMBL/GenBank/DDBJ whole genome shotgun (WGS) entry which is preliminary data.</text>
</comment>
<keyword evidence="8" id="KW-1185">Reference proteome</keyword>
<feature type="transmembrane region" description="Helical" evidence="6">
    <location>
        <begin position="9"/>
        <end position="29"/>
    </location>
</feature>
<evidence type="ECO:0000313" key="8">
    <source>
        <dbReference type="Proteomes" id="UP001500943"/>
    </source>
</evidence>
<dbReference type="Pfam" id="PF02653">
    <property type="entry name" value="BPD_transp_2"/>
    <property type="match status" value="1"/>
</dbReference>